<dbReference type="AlphaFoldDB" id="A0A4Z2EIA5"/>
<feature type="region of interest" description="Disordered" evidence="1">
    <location>
        <begin position="1"/>
        <end position="34"/>
    </location>
</feature>
<accession>A0A4Z2EIA5</accession>
<keyword evidence="3" id="KW-1185">Reference proteome</keyword>
<comment type="caution">
    <text evidence="2">The sequence shown here is derived from an EMBL/GenBank/DDBJ whole genome shotgun (WGS) entry which is preliminary data.</text>
</comment>
<name>A0A4Z2EIA5_9TELE</name>
<evidence type="ECO:0000313" key="3">
    <source>
        <dbReference type="Proteomes" id="UP000314294"/>
    </source>
</evidence>
<gene>
    <name evidence="2" type="ORF">EYF80_061355</name>
</gene>
<reference evidence="2 3" key="1">
    <citation type="submission" date="2019-03" db="EMBL/GenBank/DDBJ databases">
        <title>First draft genome of Liparis tanakae, snailfish: a comprehensive survey of snailfish specific genes.</title>
        <authorList>
            <person name="Kim W."/>
            <person name="Song I."/>
            <person name="Jeong J.-H."/>
            <person name="Kim D."/>
            <person name="Kim S."/>
            <person name="Ryu S."/>
            <person name="Song J.Y."/>
            <person name="Lee S.K."/>
        </authorList>
    </citation>
    <scope>NUCLEOTIDE SEQUENCE [LARGE SCALE GENOMIC DNA]</scope>
    <source>
        <tissue evidence="2">Muscle</tissue>
    </source>
</reference>
<feature type="compositionally biased region" description="Basic residues" evidence="1">
    <location>
        <begin position="22"/>
        <end position="34"/>
    </location>
</feature>
<feature type="compositionally biased region" description="Polar residues" evidence="1">
    <location>
        <begin position="1"/>
        <end position="11"/>
    </location>
</feature>
<dbReference type="Proteomes" id="UP000314294">
    <property type="component" value="Unassembled WGS sequence"/>
</dbReference>
<organism evidence="2 3">
    <name type="scientific">Liparis tanakae</name>
    <name type="common">Tanaka's snailfish</name>
    <dbReference type="NCBI Taxonomy" id="230148"/>
    <lineage>
        <taxon>Eukaryota</taxon>
        <taxon>Metazoa</taxon>
        <taxon>Chordata</taxon>
        <taxon>Craniata</taxon>
        <taxon>Vertebrata</taxon>
        <taxon>Euteleostomi</taxon>
        <taxon>Actinopterygii</taxon>
        <taxon>Neopterygii</taxon>
        <taxon>Teleostei</taxon>
        <taxon>Neoteleostei</taxon>
        <taxon>Acanthomorphata</taxon>
        <taxon>Eupercaria</taxon>
        <taxon>Perciformes</taxon>
        <taxon>Cottioidei</taxon>
        <taxon>Cottales</taxon>
        <taxon>Liparidae</taxon>
        <taxon>Liparis</taxon>
    </lineage>
</organism>
<evidence type="ECO:0000256" key="1">
    <source>
        <dbReference type="SAM" id="MobiDB-lite"/>
    </source>
</evidence>
<feature type="compositionally biased region" description="Basic and acidic residues" evidence="1">
    <location>
        <begin position="12"/>
        <end position="21"/>
    </location>
</feature>
<sequence length="146" mass="16669">MHAAPLQTSRLTDTRQRTQRGDHRHRSHATRRRGAHVTRLAGLSRFTRRTLKREKTSSRRERVSTVVARGELRVGDLVSARRERSAFPCRVRTSAGAVARHRLVCAANTRICSPVRCHTLRVEMHSNGLKRLQNELHASRDVIAIK</sequence>
<proteinExistence type="predicted"/>
<protein>
    <submittedName>
        <fullName evidence="2">Uncharacterized protein</fullName>
    </submittedName>
</protein>
<dbReference type="EMBL" id="SRLO01006831">
    <property type="protein sequence ID" value="TNN28495.1"/>
    <property type="molecule type" value="Genomic_DNA"/>
</dbReference>
<evidence type="ECO:0000313" key="2">
    <source>
        <dbReference type="EMBL" id="TNN28495.1"/>
    </source>
</evidence>